<feature type="domain" description="GmrSD restriction endonucleases N-terminal" evidence="1">
    <location>
        <begin position="2"/>
        <end position="118"/>
    </location>
</feature>
<keyword evidence="3" id="KW-1185">Reference proteome</keyword>
<dbReference type="STRING" id="988821.SAMN05421867_104232"/>
<dbReference type="Proteomes" id="UP000199012">
    <property type="component" value="Unassembled WGS sequence"/>
</dbReference>
<name>A0A1I0X9H0_9CELL</name>
<evidence type="ECO:0000259" key="1">
    <source>
        <dbReference type="Pfam" id="PF03235"/>
    </source>
</evidence>
<dbReference type="PANTHER" id="PTHR39639:SF1">
    <property type="entry name" value="DUF262 DOMAIN-CONTAINING PROTEIN"/>
    <property type="match status" value="1"/>
</dbReference>
<organism evidence="2 3">
    <name type="scientific">Cellulomonas marina</name>
    <dbReference type="NCBI Taxonomy" id="988821"/>
    <lineage>
        <taxon>Bacteria</taxon>
        <taxon>Bacillati</taxon>
        <taxon>Actinomycetota</taxon>
        <taxon>Actinomycetes</taxon>
        <taxon>Micrococcales</taxon>
        <taxon>Cellulomonadaceae</taxon>
        <taxon>Cellulomonas</taxon>
    </lineage>
</organism>
<gene>
    <name evidence="2" type="ORF">SAMN05421867_104232</name>
</gene>
<sequence>MDTIFKNYPSPAVFLHKTIDFATGESMYHVVDGKQRISTVLMFLANKVYLPKEFGDLRFDGKRWRDLTDDEAKSRLWNYRVTIEEVDDVSPTFVQEVFERLNKNSRKLTPQELRHARFDGWMIRFLEEEAAQPIWTVFKINTAAKEKRMTDVQNLAELAMTVMRRRVSGFDQEDIDSFFAEYDEVEADESDFDVDDFRRHFFAVRDWLADLDRETGVVAQVAQPFMHFYTLWAYVARLPEKPVDHAAFGDAYRRFMRAVGQYEVDPAREVAEGGMPDPSDTYDDWVRRYKLASRGATTEEPQRQARLEALAQALTLAPTVP</sequence>
<evidence type="ECO:0000313" key="3">
    <source>
        <dbReference type="Proteomes" id="UP000199012"/>
    </source>
</evidence>
<accession>A0A1I0X9H0</accession>
<dbReference type="AlphaFoldDB" id="A0A1I0X9H0"/>
<evidence type="ECO:0000313" key="2">
    <source>
        <dbReference type="EMBL" id="SFA97729.1"/>
    </source>
</evidence>
<dbReference type="EMBL" id="FOKA01000004">
    <property type="protein sequence ID" value="SFA97729.1"/>
    <property type="molecule type" value="Genomic_DNA"/>
</dbReference>
<proteinExistence type="predicted"/>
<reference evidence="2 3" key="1">
    <citation type="submission" date="2016-10" db="EMBL/GenBank/DDBJ databases">
        <authorList>
            <person name="de Groot N.N."/>
        </authorList>
    </citation>
    <scope>NUCLEOTIDE SEQUENCE [LARGE SCALE GENOMIC DNA]</scope>
    <source>
        <strain evidence="2 3">CGMCC 4.6945</strain>
    </source>
</reference>
<dbReference type="InterPro" id="IPR004919">
    <property type="entry name" value="GmrSD_N"/>
</dbReference>
<dbReference type="Pfam" id="PF03235">
    <property type="entry name" value="GmrSD_N"/>
    <property type="match status" value="1"/>
</dbReference>
<protein>
    <recommendedName>
        <fullName evidence="1">GmrSD restriction endonucleases N-terminal domain-containing protein</fullName>
    </recommendedName>
</protein>
<dbReference type="PANTHER" id="PTHR39639">
    <property type="entry name" value="CHROMOSOME 16, WHOLE GENOME SHOTGUN SEQUENCE"/>
    <property type="match status" value="1"/>
</dbReference>